<protein>
    <recommendedName>
        <fullName evidence="2">TauD/TfdA-like domain-containing protein</fullName>
    </recommendedName>
</protein>
<dbReference type="PANTHER" id="PTHR31891:SF1">
    <property type="entry name" value="FORMAMIDASE C869.04-RELATED"/>
    <property type="match status" value="1"/>
</dbReference>
<evidence type="ECO:0000256" key="1">
    <source>
        <dbReference type="ARBA" id="ARBA00023002"/>
    </source>
</evidence>
<dbReference type="Pfam" id="PF02668">
    <property type="entry name" value="TauD"/>
    <property type="match status" value="1"/>
</dbReference>
<dbReference type="Pfam" id="PF03069">
    <property type="entry name" value="FmdA_AmdA"/>
    <property type="match status" value="1"/>
</dbReference>
<dbReference type="InterPro" id="IPR004304">
    <property type="entry name" value="FmdA_AmdA"/>
</dbReference>
<sequence>MNADPLKYDRWPGQSKNIEECPYLALLGNYVARKDNDLGVKCKKGQGIAEFKPATNKISEWHTDGSFLASPKQAIALYAPYNIKDALPLEGGETRFASCVRGLRLLSPELRAKACKTSAVHSWETFMRFLEARDPSRPKVTAEDVAKKPDQTWPLVRNCTTTAGGISQECLYLNPKNTKRLIYKDNENAIPTEIPKDFIDELAQYVLDSGVYAHKWEAGDFVIWNNSKLLHAASPFDHTKYQRLLFRCEFKGKEVQAPLPKYIPCTVESVAWGYLSRERKPVLSVQSGDVVTVDTVSGSESVLPINFDTEWNIPPELKLIHNHVSDRLGPHILTGPIAIQRADPSRHCLQIDILDIKLRSDWSWTFSPSRTGGALGTQANGIEFDVPRHTRLEPGAGWAKPSWGGVLDIAPFFGVLGVAPPQYLPARVSSIPPSEVYGGNLDLKMLTAGSTLYLPIHSDKVLLYIGDGHARQGDGECCGTALETALQGTFRLSLIAIPPSFNHRARAETNDSLITIGIVEHEEQTFETAAQRAISSMLDWLCLELRPNLNRTDAYCLISVAGDIRVTQLVNSPTRGTHLVLPKRVLPPLIPSS</sequence>
<dbReference type="PANTHER" id="PTHR31891">
    <property type="entry name" value="FORMAMIDASE C869.04-RELATED"/>
    <property type="match status" value="1"/>
</dbReference>
<proteinExistence type="predicted"/>
<reference evidence="3" key="1">
    <citation type="submission" date="2021-01" db="EMBL/GenBank/DDBJ databases">
        <authorList>
            <person name="Corre E."/>
            <person name="Pelletier E."/>
            <person name="Niang G."/>
            <person name="Scheremetjew M."/>
            <person name="Finn R."/>
            <person name="Kale V."/>
            <person name="Holt S."/>
            <person name="Cochrane G."/>
            <person name="Meng A."/>
            <person name="Brown T."/>
            <person name="Cohen L."/>
        </authorList>
    </citation>
    <scope>NUCLEOTIDE SEQUENCE</scope>
    <source>
        <strain evidence="3">CCMP1510</strain>
    </source>
</reference>
<evidence type="ECO:0000313" key="3">
    <source>
        <dbReference type="EMBL" id="CAE0373341.1"/>
    </source>
</evidence>
<gene>
    <name evidence="3" type="ORF">ALAG00032_LOCUS14142</name>
</gene>
<dbReference type="Gene3D" id="3.10.28.20">
    <property type="entry name" value="Acetamidase/Formamidase-like domains"/>
    <property type="match status" value="1"/>
</dbReference>
<dbReference type="GO" id="GO:0016811">
    <property type="term" value="F:hydrolase activity, acting on carbon-nitrogen (but not peptide) bonds, in linear amides"/>
    <property type="evidence" value="ECO:0007669"/>
    <property type="project" value="InterPro"/>
</dbReference>
<dbReference type="SUPFAM" id="SSF51197">
    <property type="entry name" value="Clavaminate synthase-like"/>
    <property type="match status" value="1"/>
</dbReference>
<name>A0A7S3NPB9_9STRA</name>
<organism evidence="3">
    <name type="scientific">Aureoumbra lagunensis</name>
    <dbReference type="NCBI Taxonomy" id="44058"/>
    <lineage>
        <taxon>Eukaryota</taxon>
        <taxon>Sar</taxon>
        <taxon>Stramenopiles</taxon>
        <taxon>Ochrophyta</taxon>
        <taxon>Pelagophyceae</taxon>
        <taxon>Pelagomonadales</taxon>
        <taxon>Aureoumbra</taxon>
    </lineage>
</organism>
<feature type="domain" description="TauD/TfdA-like" evidence="2">
    <location>
        <begin position="52"/>
        <end position="248"/>
    </location>
</feature>
<dbReference type="InterPro" id="IPR042098">
    <property type="entry name" value="TauD-like_sf"/>
</dbReference>
<dbReference type="InterPro" id="IPR003819">
    <property type="entry name" value="TauD/TfdA-like"/>
</dbReference>
<dbReference type="AlphaFoldDB" id="A0A7S3NPB9"/>
<accession>A0A7S3NPB9</accession>
<dbReference type="EMBL" id="HBIJ01021802">
    <property type="protein sequence ID" value="CAE0373341.1"/>
    <property type="molecule type" value="Transcribed_RNA"/>
</dbReference>
<dbReference type="Gene3D" id="3.60.130.10">
    <property type="entry name" value="Clavaminate synthase-like"/>
    <property type="match status" value="1"/>
</dbReference>
<dbReference type="SUPFAM" id="SSF141130">
    <property type="entry name" value="Acetamidase/Formamidase-like"/>
    <property type="match status" value="1"/>
</dbReference>
<keyword evidence="1" id="KW-0560">Oxidoreductase</keyword>
<evidence type="ECO:0000259" key="2">
    <source>
        <dbReference type="Pfam" id="PF02668"/>
    </source>
</evidence>
<dbReference type="Gene3D" id="2.60.120.580">
    <property type="entry name" value="Acetamidase/Formamidase-like domains"/>
    <property type="match status" value="2"/>
</dbReference>
<dbReference type="GO" id="GO:0016491">
    <property type="term" value="F:oxidoreductase activity"/>
    <property type="evidence" value="ECO:0007669"/>
    <property type="project" value="UniProtKB-KW"/>
</dbReference>